<dbReference type="PRINTS" id="PR00344">
    <property type="entry name" value="BCTRLSENSOR"/>
</dbReference>
<dbReference type="InterPro" id="IPR000719">
    <property type="entry name" value="Prot_kinase_dom"/>
</dbReference>
<evidence type="ECO:0000256" key="3">
    <source>
        <dbReference type="ARBA" id="ARBA00022553"/>
    </source>
</evidence>
<keyword evidence="8" id="KW-1185">Reference proteome</keyword>
<dbReference type="InterPro" id="IPR003661">
    <property type="entry name" value="HisK_dim/P_dom"/>
</dbReference>
<evidence type="ECO:0000313" key="8">
    <source>
        <dbReference type="Proteomes" id="UP001279642"/>
    </source>
</evidence>
<dbReference type="InterPro" id="IPR029016">
    <property type="entry name" value="GAF-like_dom_sf"/>
</dbReference>
<evidence type="ECO:0000259" key="4">
    <source>
        <dbReference type="PROSITE" id="PS50011"/>
    </source>
</evidence>
<feature type="domain" description="Protein kinase" evidence="4">
    <location>
        <begin position="1"/>
        <end position="263"/>
    </location>
</feature>
<dbReference type="Pfam" id="PF13191">
    <property type="entry name" value="AAA_16"/>
    <property type="match status" value="1"/>
</dbReference>
<dbReference type="Gene3D" id="1.10.510.10">
    <property type="entry name" value="Transferase(Phosphotransferase) domain 1"/>
    <property type="match status" value="1"/>
</dbReference>
<dbReference type="EC" id="2.7.13.3" evidence="2"/>
<dbReference type="InterPro" id="IPR005467">
    <property type="entry name" value="His_kinase_dom"/>
</dbReference>
<dbReference type="InterPro" id="IPR035965">
    <property type="entry name" value="PAS-like_dom_sf"/>
</dbReference>
<dbReference type="SUPFAM" id="SSF55874">
    <property type="entry name" value="ATPase domain of HSP90 chaperone/DNA topoisomerase II/histidine kinase"/>
    <property type="match status" value="1"/>
</dbReference>
<reference evidence="7 8" key="1">
    <citation type="journal article" date="2016" name="Antonie Van Leeuwenhoek">
        <title>Dongia soli sp. nov., isolated from soil from Dokdo, Korea.</title>
        <authorList>
            <person name="Kim D.U."/>
            <person name="Lee H."/>
            <person name="Kim H."/>
            <person name="Kim S.G."/>
            <person name="Ka J.O."/>
        </authorList>
    </citation>
    <scope>NUCLEOTIDE SEQUENCE [LARGE SCALE GENOMIC DNA]</scope>
    <source>
        <strain evidence="7 8">D78</strain>
    </source>
</reference>
<dbReference type="Gene3D" id="1.10.287.130">
    <property type="match status" value="1"/>
</dbReference>
<dbReference type="PANTHER" id="PTHR43642:SF1">
    <property type="entry name" value="HYBRID SIGNAL TRANSDUCTION HISTIDINE KINASE G"/>
    <property type="match status" value="1"/>
</dbReference>
<dbReference type="InterPro" id="IPR004358">
    <property type="entry name" value="Sig_transdc_His_kin-like_C"/>
</dbReference>
<dbReference type="EMBL" id="JAXCLW010000009">
    <property type="protein sequence ID" value="MDY0885314.1"/>
    <property type="molecule type" value="Genomic_DNA"/>
</dbReference>
<evidence type="ECO:0000259" key="6">
    <source>
        <dbReference type="PROSITE" id="PS50112"/>
    </source>
</evidence>
<protein>
    <recommendedName>
        <fullName evidence="2">histidine kinase</fullName>
        <ecNumber evidence="2">2.7.13.3</ecNumber>
    </recommendedName>
</protein>
<accession>A0ABU5EFX6</accession>
<dbReference type="SUPFAM" id="SSF52540">
    <property type="entry name" value="P-loop containing nucleoside triphosphate hydrolases"/>
    <property type="match status" value="1"/>
</dbReference>
<keyword evidence="3" id="KW-0597">Phosphoprotein</keyword>
<dbReference type="InterPro" id="IPR003594">
    <property type="entry name" value="HATPase_dom"/>
</dbReference>
<evidence type="ECO:0000313" key="7">
    <source>
        <dbReference type="EMBL" id="MDY0885314.1"/>
    </source>
</evidence>
<dbReference type="InterPro" id="IPR027417">
    <property type="entry name" value="P-loop_NTPase"/>
</dbReference>
<dbReference type="InterPro" id="IPR036890">
    <property type="entry name" value="HATPase_C_sf"/>
</dbReference>
<dbReference type="SUPFAM" id="SSF55785">
    <property type="entry name" value="PYP-like sensor domain (PAS domain)"/>
    <property type="match status" value="1"/>
</dbReference>
<dbReference type="PANTHER" id="PTHR43642">
    <property type="entry name" value="HYBRID SIGNAL TRANSDUCTION HISTIDINE KINASE G"/>
    <property type="match status" value="1"/>
</dbReference>
<evidence type="ECO:0000256" key="1">
    <source>
        <dbReference type="ARBA" id="ARBA00000085"/>
    </source>
</evidence>
<dbReference type="PROSITE" id="PS50112">
    <property type="entry name" value="PAS"/>
    <property type="match status" value="1"/>
</dbReference>
<evidence type="ECO:0000256" key="2">
    <source>
        <dbReference type="ARBA" id="ARBA00012438"/>
    </source>
</evidence>
<sequence length="1589" mass="176887">MLVPLRESADFTLYRGRKHDDSSPVLAIALFEHPSPQSIKRLLHEYSLAAELNPAWAAKPLAITRHEGRTILLLKDPGGQPLDRILERDKGRPLDLTRFLSTAIGLARTLGQVHQQGLIHKDIKPANVLVDDTGNAWLTGFGIASQLPRERQSPEPPEFIAGTLAYMAPEQTGRMNRSIDSRSDLYSLGMTFYEMLTGSLPFAAVDPMEWVHCHIAKQPAAPSERLGTVPASVSAITMKLLSKTADERYQTAGGAESDLRRCLSQWESQGRIDDFTPGARDTPDRLMIPEKLYGRDREVDTLLTAFDRIVGGGRAELVLLSGYSGIGKSAVVNELCKPLAPPRGLFASAKSDEYRRDIPHAALAQAFQSLIRRLLSQNEEDLRKSQDALREALGPNGLLLVDLVPELRHIIGEQPPVPQLPPQEAQRRFQIVFRRFIGVFARSEHPLALFLDDMQWLDAATLDVLEDLLTQPDMKHLLLIGAYRDNEVSSTHPLARKLRAMRQAGAVVQHIVLTPLSRADLGRLLVDSLRCQLERAAPLADLIHEKTSGNPFFAIQFIFTLADDGLLTFDYRSRRWVWDLARIRAKGFTDNVVELMVEKLKRLPPETQKVLQQFACMGNTADFEMLRMGYQGSVEDMHEHLWEAVRSGLIFRADNSYSFVHDRVQEAAYLLIPQELRAEAHLRIGILLAEHTRAEKREEAIFEIVNQLNRGSSLITSVEDRERVAELNLIAGRRAKLATAYDSALKYLRAGRALLAEETWERNHQLIFSIEYLAAECELLTVTVCLAAGDPLAEVQKECENGLAFARRVRFGLAIERCGAQLGLILTLRGLTARFGCLDHEGYSELDTERRLAKSPDLVLAEFHYWTRKLQAHFFAGDFASAVDAALQAEPLLWTSAAMFESAVYRFYGALAHAAAWDHATPEQRPSHFNALLDHHRELQAWAEVDPETFKDRVALIGAEIARIEGRVPNAQELYDKAIREAHKYGFVHNQAIANEIAGRFYAERGYEKIAATYLRAARACYLRWGADGKVRQLEELYPHLKVDKSIPDSTATIATPVEQLDLATVIRVLEAVSGEIVFEKLINTLMSSAIEHAGADRGLLILPRGDKYQIEAEATTSSSNVNVILKQARVTAADLPKSIFHYVLRAKESVLLHDASSQNSFSEDVYIRSHCSRSVLCLPILKQTRLIGILYLENSLTTGAFTPARMAVLTLLASQAAISIENASLYRELAEREARIRRLVDANIIGIVFWDVQDRIVEANDAFLRMVGLDRKNLVSGGVRWMDLTPTVWFEHQPQLKVQGSLQPFETELFREDGSLVPVLIGVSTFEQGGYQGVAFVLDLSERKRDADMLRALQTDLAHANRVATMGQLAGSIAHEMNQPIGAVRNNAHAALRFLTANPPNMPEVREALECVVGETYRAGNIIGRIQDQIKKAPPRIESMDLNKAVEEVLALVRGELSKNGVSVHVRTAEGLSPVKGDRVQLQQVMLNLILNSIEAMTSADVSERKVEITTESHHTDGLLVAIADSGPGVAANDLERVFESFYTTKAGGFGIGLSICRSIIDAHGGRLWAEAHQPRGAVFRFTLPTHN</sequence>
<dbReference type="SUPFAM" id="SSF55781">
    <property type="entry name" value="GAF domain-like"/>
    <property type="match status" value="1"/>
</dbReference>
<dbReference type="InterPro" id="IPR008271">
    <property type="entry name" value="Ser/Thr_kinase_AS"/>
</dbReference>
<organism evidence="7 8">
    <name type="scientific">Dongia soli</name>
    <dbReference type="NCBI Taxonomy" id="600628"/>
    <lineage>
        <taxon>Bacteria</taxon>
        <taxon>Pseudomonadati</taxon>
        <taxon>Pseudomonadota</taxon>
        <taxon>Alphaproteobacteria</taxon>
        <taxon>Rhodospirillales</taxon>
        <taxon>Dongiaceae</taxon>
        <taxon>Dongia</taxon>
    </lineage>
</organism>
<feature type="domain" description="Histidine kinase" evidence="5">
    <location>
        <begin position="1373"/>
        <end position="1589"/>
    </location>
</feature>
<dbReference type="InterPro" id="IPR036097">
    <property type="entry name" value="HisK_dim/P_sf"/>
</dbReference>
<dbReference type="SMART" id="SM00220">
    <property type="entry name" value="S_TKc"/>
    <property type="match status" value="1"/>
</dbReference>
<dbReference type="InterPro" id="IPR011009">
    <property type="entry name" value="Kinase-like_dom_sf"/>
</dbReference>
<dbReference type="InterPro" id="IPR000014">
    <property type="entry name" value="PAS"/>
</dbReference>
<dbReference type="Pfam" id="PF02518">
    <property type="entry name" value="HATPase_c"/>
    <property type="match status" value="1"/>
</dbReference>
<dbReference type="SMART" id="SM00091">
    <property type="entry name" value="PAS"/>
    <property type="match status" value="1"/>
</dbReference>
<dbReference type="Pfam" id="PF01590">
    <property type="entry name" value="GAF"/>
    <property type="match status" value="1"/>
</dbReference>
<comment type="caution">
    <text evidence="7">The sequence shown here is derived from an EMBL/GenBank/DDBJ whole genome shotgun (WGS) entry which is preliminary data.</text>
</comment>
<comment type="catalytic activity">
    <reaction evidence="1">
        <text>ATP + protein L-histidine = ADP + protein N-phospho-L-histidine.</text>
        <dbReference type="EC" id="2.7.13.3"/>
    </reaction>
</comment>
<dbReference type="PROSITE" id="PS50109">
    <property type="entry name" value="HIS_KIN"/>
    <property type="match status" value="1"/>
</dbReference>
<evidence type="ECO:0000259" key="5">
    <source>
        <dbReference type="PROSITE" id="PS50109"/>
    </source>
</evidence>
<dbReference type="PROSITE" id="PS00108">
    <property type="entry name" value="PROTEIN_KINASE_ST"/>
    <property type="match status" value="1"/>
</dbReference>
<feature type="domain" description="PAS" evidence="6">
    <location>
        <begin position="1233"/>
        <end position="1277"/>
    </location>
</feature>
<dbReference type="InterPro" id="IPR041664">
    <property type="entry name" value="AAA_16"/>
</dbReference>
<dbReference type="Gene3D" id="3.40.50.300">
    <property type="entry name" value="P-loop containing nucleotide triphosphate hydrolases"/>
    <property type="match status" value="1"/>
</dbReference>
<name>A0ABU5EFX6_9PROT</name>
<dbReference type="Pfam" id="PF00069">
    <property type="entry name" value="Pkinase"/>
    <property type="match status" value="1"/>
</dbReference>
<dbReference type="SMART" id="SM00388">
    <property type="entry name" value="HisKA"/>
    <property type="match status" value="1"/>
</dbReference>
<dbReference type="NCBIfam" id="TIGR00229">
    <property type="entry name" value="sensory_box"/>
    <property type="match status" value="1"/>
</dbReference>
<dbReference type="Proteomes" id="UP001279642">
    <property type="component" value="Unassembled WGS sequence"/>
</dbReference>
<dbReference type="Gene3D" id="3.30.565.10">
    <property type="entry name" value="Histidine kinase-like ATPase, C-terminal domain"/>
    <property type="match status" value="1"/>
</dbReference>
<gene>
    <name evidence="7" type="ORF">SMD27_20905</name>
</gene>
<dbReference type="PROSITE" id="PS50011">
    <property type="entry name" value="PROTEIN_KINASE_DOM"/>
    <property type="match status" value="1"/>
</dbReference>
<dbReference type="Gene3D" id="3.30.450.20">
    <property type="entry name" value="PAS domain"/>
    <property type="match status" value="1"/>
</dbReference>
<dbReference type="InterPro" id="IPR003018">
    <property type="entry name" value="GAF"/>
</dbReference>
<dbReference type="CDD" id="cd00082">
    <property type="entry name" value="HisKA"/>
    <property type="match status" value="1"/>
</dbReference>
<dbReference type="CDD" id="cd00130">
    <property type="entry name" value="PAS"/>
    <property type="match status" value="1"/>
</dbReference>
<dbReference type="SMART" id="SM00387">
    <property type="entry name" value="HATPase_c"/>
    <property type="match status" value="1"/>
</dbReference>
<proteinExistence type="predicted"/>
<dbReference type="SUPFAM" id="SSF56112">
    <property type="entry name" value="Protein kinase-like (PK-like)"/>
    <property type="match status" value="1"/>
</dbReference>
<dbReference type="Gene3D" id="3.30.450.40">
    <property type="match status" value="1"/>
</dbReference>
<dbReference type="InterPro" id="IPR053159">
    <property type="entry name" value="Hybrid_Histidine_Kinase"/>
</dbReference>
<dbReference type="SUPFAM" id="SSF47384">
    <property type="entry name" value="Homodimeric domain of signal transducing histidine kinase"/>
    <property type="match status" value="1"/>
</dbReference>
<dbReference type="SMART" id="SM00065">
    <property type="entry name" value="GAF"/>
    <property type="match status" value="1"/>
</dbReference>
<dbReference type="RefSeq" id="WP_320510389.1">
    <property type="nucleotide sequence ID" value="NZ_JAXCLW010000009.1"/>
</dbReference>
<dbReference type="CDD" id="cd14014">
    <property type="entry name" value="STKc_PknB_like"/>
    <property type="match status" value="1"/>
</dbReference>